<reference evidence="5 6" key="1">
    <citation type="submission" date="2019-02" db="EMBL/GenBank/DDBJ databases">
        <title>Deep-cultivation of Planctomycetes and their phenomic and genomic characterization uncovers novel biology.</title>
        <authorList>
            <person name="Wiegand S."/>
            <person name="Jogler M."/>
            <person name="Boedeker C."/>
            <person name="Pinto D."/>
            <person name="Vollmers J."/>
            <person name="Rivas-Marin E."/>
            <person name="Kohn T."/>
            <person name="Peeters S.H."/>
            <person name="Heuer A."/>
            <person name="Rast P."/>
            <person name="Oberbeckmann S."/>
            <person name="Bunk B."/>
            <person name="Jeske O."/>
            <person name="Meyerdierks A."/>
            <person name="Storesund J.E."/>
            <person name="Kallscheuer N."/>
            <person name="Luecker S."/>
            <person name="Lage O.M."/>
            <person name="Pohl T."/>
            <person name="Merkel B.J."/>
            <person name="Hornburger P."/>
            <person name="Mueller R.-W."/>
            <person name="Bruemmer F."/>
            <person name="Labrenz M."/>
            <person name="Spormann A.M."/>
            <person name="Op den Camp H."/>
            <person name="Overmann J."/>
            <person name="Amann R."/>
            <person name="Jetten M.S.M."/>
            <person name="Mascher T."/>
            <person name="Medema M.H."/>
            <person name="Devos D.P."/>
            <person name="Kaster A.-K."/>
            <person name="Ovreas L."/>
            <person name="Rohde M."/>
            <person name="Galperin M.Y."/>
            <person name="Jogler C."/>
        </authorList>
    </citation>
    <scope>NUCLEOTIDE SEQUENCE [LARGE SCALE GENOMIC DNA]</scope>
    <source>
        <strain evidence="5 6">ETA_A1</strain>
    </source>
</reference>
<dbReference type="EC" id="3.2.2.28" evidence="5"/>
<keyword evidence="3" id="KW-0234">DNA repair</keyword>
<evidence type="ECO:0000313" key="6">
    <source>
        <dbReference type="Proteomes" id="UP000319576"/>
    </source>
</evidence>
<dbReference type="InterPro" id="IPR005122">
    <property type="entry name" value="Uracil-DNA_glycosylase-like"/>
</dbReference>
<accession>A0A517XUH5</accession>
<dbReference type="SMART" id="SM00987">
    <property type="entry name" value="UreE_C"/>
    <property type="match status" value="1"/>
</dbReference>
<name>A0A517XUH5_9BACT</name>
<dbReference type="PANTHER" id="PTHR12159">
    <property type="entry name" value="G/T AND G/U MISMATCH-SPECIFIC DNA GLYCOSYLASE"/>
    <property type="match status" value="1"/>
</dbReference>
<dbReference type="OrthoDB" id="9799921at2"/>
<keyword evidence="5" id="KW-0326">Glycosidase</keyword>
<dbReference type="RefSeq" id="WP_145239895.1">
    <property type="nucleotide sequence ID" value="NZ_CP036273.1"/>
</dbReference>
<dbReference type="AlphaFoldDB" id="A0A517XUH5"/>
<evidence type="ECO:0000256" key="2">
    <source>
        <dbReference type="ARBA" id="ARBA00022801"/>
    </source>
</evidence>
<evidence type="ECO:0000313" key="5">
    <source>
        <dbReference type="EMBL" id="QDU21157.1"/>
    </source>
</evidence>
<keyword evidence="1" id="KW-0227">DNA damage</keyword>
<dbReference type="Proteomes" id="UP000319576">
    <property type="component" value="Chromosome"/>
</dbReference>
<dbReference type="SMART" id="SM00986">
    <property type="entry name" value="UDG"/>
    <property type="match status" value="1"/>
</dbReference>
<keyword evidence="6" id="KW-1185">Reference proteome</keyword>
<evidence type="ECO:0000256" key="1">
    <source>
        <dbReference type="ARBA" id="ARBA00022763"/>
    </source>
</evidence>
<keyword evidence="2 5" id="KW-0378">Hydrolase</keyword>
<dbReference type="Gene3D" id="3.40.470.10">
    <property type="entry name" value="Uracil-DNA glycosylase-like domain"/>
    <property type="match status" value="1"/>
</dbReference>
<dbReference type="GO" id="GO:0004844">
    <property type="term" value="F:uracil DNA N-glycosylase activity"/>
    <property type="evidence" value="ECO:0007669"/>
    <property type="project" value="TreeGrafter"/>
</dbReference>
<dbReference type="SUPFAM" id="SSF52141">
    <property type="entry name" value="Uracil-DNA glycosylase-like"/>
    <property type="match status" value="1"/>
</dbReference>
<dbReference type="Pfam" id="PF03167">
    <property type="entry name" value="UDG"/>
    <property type="match status" value="1"/>
</dbReference>
<dbReference type="GO" id="GO:0006285">
    <property type="term" value="P:base-excision repair, AP site formation"/>
    <property type="evidence" value="ECO:0007669"/>
    <property type="project" value="InterPro"/>
</dbReference>
<dbReference type="GO" id="GO:0008263">
    <property type="term" value="F:pyrimidine-specific mismatch base pair DNA N-glycosylase activity"/>
    <property type="evidence" value="ECO:0007669"/>
    <property type="project" value="TreeGrafter"/>
</dbReference>
<dbReference type="InterPro" id="IPR036895">
    <property type="entry name" value="Uracil-DNA_glycosylase-like_sf"/>
</dbReference>
<proteinExistence type="predicted"/>
<dbReference type="NCBIfam" id="NF007570">
    <property type="entry name" value="PRK10201.1"/>
    <property type="match status" value="1"/>
</dbReference>
<evidence type="ECO:0000256" key="3">
    <source>
        <dbReference type="ARBA" id="ARBA00023204"/>
    </source>
</evidence>
<organism evidence="5 6">
    <name type="scientific">Urbifossiella limnaea</name>
    <dbReference type="NCBI Taxonomy" id="2528023"/>
    <lineage>
        <taxon>Bacteria</taxon>
        <taxon>Pseudomonadati</taxon>
        <taxon>Planctomycetota</taxon>
        <taxon>Planctomycetia</taxon>
        <taxon>Gemmatales</taxon>
        <taxon>Gemmataceae</taxon>
        <taxon>Urbifossiella</taxon>
    </lineage>
</organism>
<dbReference type="EMBL" id="CP036273">
    <property type="protein sequence ID" value="QDU21157.1"/>
    <property type="molecule type" value="Genomic_DNA"/>
</dbReference>
<dbReference type="PANTHER" id="PTHR12159:SF9">
    <property type="entry name" value="G_T MISMATCH-SPECIFIC THYMINE DNA GLYCOSYLASE"/>
    <property type="match status" value="1"/>
</dbReference>
<feature type="domain" description="Uracil-DNA glycosylase-like" evidence="4">
    <location>
        <begin position="18"/>
        <end position="175"/>
    </location>
</feature>
<protein>
    <submittedName>
        <fullName evidence="5">G/U mismatch-specific DNA glycosylase</fullName>
        <ecNumber evidence="5">3.2.2.28</ecNumber>
    </submittedName>
</protein>
<dbReference type="InterPro" id="IPR015637">
    <property type="entry name" value="MUG/TDG"/>
</dbReference>
<dbReference type="KEGG" id="uli:ETAA1_31220"/>
<gene>
    <name evidence="5" type="primary">mug</name>
    <name evidence="5" type="ORF">ETAA1_31220</name>
</gene>
<evidence type="ECO:0000259" key="4">
    <source>
        <dbReference type="SMART" id="SM00986"/>
    </source>
</evidence>
<dbReference type="CDD" id="cd10028">
    <property type="entry name" value="UDG-F2_TDG_MUG"/>
    <property type="match status" value="1"/>
</dbReference>
<sequence>MKRPTRADLLAAAGKTVPDVTAPGLKVLFCGINPGLYTAAIGHHFGRPGNRFWPTLHAAGFTPRLFDPSEEQQLLPLGYGITNVVSRATAAADELADDEVRAGGLVLVEKLRRLAPTFLAVLGVGAYRVAFGRPKAAVGEQPERIGETRVWVLPNPSGLNVFYQQKMVALFSELRGVACPSHG</sequence>